<name>A0A0A9B9M1_ARUDO</name>
<reference evidence="1" key="2">
    <citation type="journal article" date="2015" name="Data Brief">
        <title>Shoot transcriptome of the giant reed, Arundo donax.</title>
        <authorList>
            <person name="Barrero R.A."/>
            <person name="Guerrero F.D."/>
            <person name="Moolhuijzen P."/>
            <person name="Goolsby J.A."/>
            <person name="Tidwell J."/>
            <person name="Bellgard S.E."/>
            <person name="Bellgard M.I."/>
        </authorList>
    </citation>
    <scope>NUCLEOTIDE SEQUENCE</scope>
    <source>
        <tissue evidence="1">Shoot tissue taken approximately 20 cm above the soil surface</tissue>
    </source>
</reference>
<sequence>MDDALDAQTLRLHFNTNPKTSRIQFSSMLNKGGV</sequence>
<organism evidence="1">
    <name type="scientific">Arundo donax</name>
    <name type="common">Giant reed</name>
    <name type="synonym">Donax arundinaceus</name>
    <dbReference type="NCBI Taxonomy" id="35708"/>
    <lineage>
        <taxon>Eukaryota</taxon>
        <taxon>Viridiplantae</taxon>
        <taxon>Streptophyta</taxon>
        <taxon>Embryophyta</taxon>
        <taxon>Tracheophyta</taxon>
        <taxon>Spermatophyta</taxon>
        <taxon>Magnoliopsida</taxon>
        <taxon>Liliopsida</taxon>
        <taxon>Poales</taxon>
        <taxon>Poaceae</taxon>
        <taxon>PACMAD clade</taxon>
        <taxon>Arundinoideae</taxon>
        <taxon>Arundineae</taxon>
        <taxon>Arundo</taxon>
    </lineage>
</organism>
<accession>A0A0A9B9M1</accession>
<protein>
    <submittedName>
        <fullName evidence="1">Uncharacterized protein</fullName>
    </submittedName>
</protein>
<evidence type="ECO:0000313" key="1">
    <source>
        <dbReference type="EMBL" id="JAD57935.1"/>
    </source>
</evidence>
<reference evidence="1" key="1">
    <citation type="submission" date="2014-09" db="EMBL/GenBank/DDBJ databases">
        <authorList>
            <person name="Magalhaes I.L.F."/>
            <person name="Oliveira U."/>
            <person name="Santos F.R."/>
            <person name="Vidigal T.H.D.A."/>
            <person name="Brescovit A.D."/>
            <person name="Santos A.J."/>
        </authorList>
    </citation>
    <scope>NUCLEOTIDE SEQUENCE</scope>
    <source>
        <tissue evidence="1">Shoot tissue taken approximately 20 cm above the soil surface</tissue>
    </source>
</reference>
<dbReference type="AlphaFoldDB" id="A0A0A9B9M1"/>
<proteinExistence type="predicted"/>
<dbReference type="EMBL" id="GBRH01239960">
    <property type="protein sequence ID" value="JAD57935.1"/>
    <property type="molecule type" value="Transcribed_RNA"/>
</dbReference>